<dbReference type="OrthoDB" id="8863314at2"/>
<keyword evidence="2" id="KW-1185">Reference proteome</keyword>
<gene>
    <name evidence="1" type="ORF">NCTC13337_01968</name>
</gene>
<name>A0A380MWM2_9GAMM</name>
<accession>A0A380MWM2</accession>
<dbReference type="NCBIfam" id="TIGR03751">
    <property type="entry name" value="conj_TIGR03751"/>
    <property type="match status" value="1"/>
</dbReference>
<dbReference type="InterPro" id="IPR022262">
    <property type="entry name" value="Lipoprot_put"/>
</dbReference>
<evidence type="ECO:0000313" key="1">
    <source>
        <dbReference type="EMBL" id="SUO96678.1"/>
    </source>
</evidence>
<proteinExistence type="predicted"/>
<evidence type="ECO:0000313" key="2">
    <source>
        <dbReference type="Proteomes" id="UP000254601"/>
    </source>
</evidence>
<dbReference type="Proteomes" id="UP000254601">
    <property type="component" value="Unassembled WGS sequence"/>
</dbReference>
<dbReference type="RefSeq" id="WP_072577254.1">
    <property type="nucleotide sequence ID" value="NZ_LWHB01000151.1"/>
</dbReference>
<dbReference type="EMBL" id="UHIC01000001">
    <property type="protein sequence ID" value="SUO96678.1"/>
    <property type="molecule type" value="Genomic_DNA"/>
</dbReference>
<keyword evidence="1" id="KW-0449">Lipoprotein</keyword>
<organism evidence="1 2">
    <name type="scientific">Suttonella ornithocola</name>
    <dbReference type="NCBI Taxonomy" id="279832"/>
    <lineage>
        <taxon>Bacteria</taxon>
        <taxon>Pseudomonadati</taxon>
        <taxon>Pseudomonadota</taxon>
        <taxon>Gammaproteobacteria</taxon>
        <taxon>Cardiobacteriales</taxon>
        <taxon>Cardiobacteriaceae</taxon>
        <taxon>Suttonella</taxon>
    </lineage>
</organism>
<protein>
    <submittedName>
        <fullName evidence="1">Conjugative transfer region lipoprotein</fullName>
    </submittedName>
</protein>
<dbReference type="AlphaFoldDB" id="A0A380MWM2"/>
<sequence length="141" mass="15781">MMTKYFSLPIFAVLGLTACSSQNGHLLPDGGPTPQEIMSGDYLNDNHKTVSRPNARYINNYLIEDTVEIVDVPSMSTITSSHLNELNQDFKSVPNPQLIGYIYPHFNSSGMPVPGYFTTFRLYKQNHYALREEGSAEGFTP</sequence>
<dbReference type="PROSITE" id="PS51257">
    <property type="entry name" value="PROKAR_LIPOPROTEIN"/>
    <property type="match status" value="1"/>
</dbReference>
<reference evidence="1 2" key="1">
    <citation type="submission" date="2018-06" db="EMBL/GenBank/DDBJ databases">
        <authorList>
            <consortium name="Pathogen Informatics"/>
            <person name="Doyle S."/>
        </authorList>
    </citation>
    <scope>NUCLEOTIDE SEQUENCE [LARGE SCALE GENOMIC DNA]</scope>
    <source>
        <strain evidence="1 2">NCTC13337</strain>
    </source>
</reference>